<proteinExistence type="predicted"/>
<name>A0A212IXT6_9BACT</name>
<evidence type="ECO:0000313" key="1">
    <source>
        <dbReference type="EMBL" id="SBV92019.1"/>
    </source>
</evidence>
<organism evidence="1">
    <name type="scientific">uncultured Dysgonomonas sp</name>
    <dbReference type="NCBI Taxonomy" id="206096"/>
    <lineage>
        <taxon>Bacteria</taxon>
        <taxon>Pseudomonadati</taxon>
        <taxon>Bacteroidota</taxon>
        <taxon>Bacteroidia</taxon>
        <taxon>Bacteroidales</taxon>
        <taxon>Dysgonomonadaceae</taxon>
        <taxon>Dysgonomonas</taxon>
        <taxon>environmental samples</taxon>
    </lineage>
</organism>
<gene>
    <name evidence="1" type="ORF">KL86DYS1_10496</name>
</gene>
<accession>A0A212IXT6</accession>
<sequence length="91" mass="11423">MSRSYRKAIFKDKRKNYKISQFANRIIRRVQKYFVRNIANLSDIEDYNIPNHHEIFNDYDYCDYRFTPEYDYKGKNKTRDVLISQKKWRRK</sequence>
<protein>
    <submittedName>
        <fullName evidence="1">Uncharacterized protein</fullName>
    </submittedName>
</protein>
<reference evidence="1" key="1">
    <citation type="submission" date="2016-04" db="EMBL/GenBank/DDBJ databases">
        <authorList>
            <person name="Evans L.H."/>
            <person name="Alamgir A."/>
            <person name="Owens N."/>
            <person name="Weber N.D."/>
            <person name="Virtaneva K."/>
            <person name="Barbian K."/>
            <person name="Babar A."/>
            <person name="Rosenke K."/>
        </authorList>
    </citation>
    <scope>NUCLEOTIDE SEQUENCE</scope>
    <source>
        <strain evidence="1">86-1</strain>
    </source>
</reference>
<dbReference type="AlphaFoldDB" id="A0A212IXT6"/>
<dbReference type="EMBL" id="FLUM01000001">
    <property type="protein sequence ID" value="SBV92019.1"/>
    <property type="molecule type" value="Genomic_DNA"/>
</dbReference>